<dbReference type="OrthoDB" id="431257at2759"/>
<evidence type="ECO:0000313" key="1">
    <source>
        <dbReference type="EMBL" id="CAI3988109.1"/>
    </source>
</evidence>
<dbReference type="EMBL" id="CAMXCT010001231">
    <property type="protein sequence ID" value="CAI3988109.1"/>
    <property type="molecule type" value="Genomic_DNA"/>
</dbReference>
<sequence>MPGAGQGLRVIAKDIGQGKPGCRNVRSGGETVSLATSCRAAIRTAKGVVSDIGERVAKKSPGLPELAKCSETHSERDVHRVIAKKYKLTLPIQMTELPKAPGMMYSGAIKVLSLKAWMQFIVDYNVWHMLCGLWKADAARERDILVEFWRRYRALKPHHAIWNLADQNKIDLSRCCPLMLHGDEGRGKKKTGFLVMSFYSYMGYGTRQANEVRTHRPYHQFRLNYGGNTYLHRLVTSVLPKMLKDECALRSILDHVANDACDMLLQGVKDSQGNVYTACVLQIVGDWQWLVKAGQLSRSYSNCQKRPWTASSIPKGICHRCRAGQRDVPWECYKADGFPLWWATQNAEDPFFGSPALNRIPYIPNERAAFYTFDLFHSFHLGVAKSLAAGCLAMASEYMWSGNIDGRMEQLSGLWITWCEENKEYAYLHTISQSILGWPDKGTYPNGQWSKGSLSTALCRFFEDWATQQEFEDDDLIILALDVCRTINRCLGKMYQCDVWLNRKDAEEVAHGGLRFLHGYRQLATNSFRANRALFPLMPKGHSMDHIFNDLRNDLRCSDVDFFLNPLNHSVQISEDWVGRASRVSRKCGGPQVIVRTLERLLQSCFAHWREHGFIKD</sequence>
<protein>
    <submittedName>
        <fullName evidence="1">Uncharacterized protein</fullName>
    </submittedName>
</protein>
<accession>A0A9P1CAP7</accession>
<dbReference type="EMBL" id="CAMXCT030001231">
    <property type="protein sequence ID" value="CAL4775421.1"/>
    <property type="molecule type" value="Genomic_DNA"/>
</dbReference>
<evidence type="ECO:0000313" key="2">
    <source>
        <dbReference type="EMBL" id="CAL1141484.1"/>
    </source>
</evidence>
<evidence type="ECO:0000313" key="3">
    <source>
        <dbReference type="Proteomes" id="UP001152797"/>
    </source>
</evidence>
<reference evidence="2" key="2">
    <citation type="submission" date="2024-04" db="EMBL/GenBank/DDBJ databases">
        <authorList>
            <person name="Chen Y."/>
            <person name="Shah S."/>
            <person name="Dougan E. K."/>
            <person name="Thang M."/>
            <person name="Chan C."/>
        </authorList>
    </citation>
    <scope>NUCLEOTIDE SEQUENCE [LARGE SCALE GENOMIC DNA]</scope>
</reference>
<gene>
    <name evidence="1" type="ORF">C1SCF055_LOCUS15329</name>
</gene>
<dbReference type="EMBL" id="CAMXCT020001231">
    <property type="protein sequence ID" value="CAL1141484.1"/>
    <property type="molecule type" value="Genomic_DNA"/>
</dbReference>
<dbReference type="AlphaFoldDB" id="A0A9P1CAP7"/>
<comment type="caution">
    <text evidence="1">The sequence shown here is derived from an EMBL/GenBank/DDBJ whole genome shotgun (WGS) entry which is preliminary data.</text>
</comment>
<keyword evidence="3" id="KW-1185">Reference proteome</keyword>
<dbReference type="Proteomes" id="UP001152797">
    <property type="component" value="Unassembled WGS sequence"/>
</dbReference>
<name>A0A9P1CAP7_9DINO</name>
<proteinExistence type="predicted"/>
<organism evidence="1">
    <name type="scientific">Cladocopium goreaui</name>
    <dbReference type="NCBI Taxonomy" id="2562237"/>
    <lineage>
        <taxon>Eukaryota</taxon>
        <taxon>Sar</taxon>
        <taxon>Alveolata</taxon>
        <taxon>Dinophyceae</taxon>
        <taxon>Suessiales</taxon>
        <taxon>Symbiodiniaceae</taxon>
        <taxon>Cladocopium</taxon>
    </lineage>
</organism>
<reference evidence="1" key="1">
    <citation type="submission" date="2022-10" db="EMBL/GenBank/DDBJ databases">
        <authorList>
            <person name="Chen Y."/>
            <person name="Dougan E. K."/>
            <person name="Chan C."/>
            <person name="Rhodes N."/>
            <person name="Thang M."/>
        </authorList>
    </citation>
    <scope>NUCLEOTIDE SEQUENCE</scope>
</reference>